<reference evidence="1" key="1">
    <citation type="submission" date="2021-01" db="EMBL/GenBank/DDBJ databases">
        <title>Whole genome shotgun sequence of Actinoplanes siamensis NBRC 109076.</title>
        <authorList>
            <person name="Komaki H."/>
            <person name="Tamura T."/>
        </authorList>
    </citation>
    <scope>NUCLEOTIDE SEQUENCE</scope>
    <source>
        <strain evidence="1">NBRC 109076</strain>
    </source>
</reference>
<dbReference type="Gene3D" id="3.20.170.30">
    <property type="match status" value="1"/>
</dbReference>
<protein>
    <recommendedName>
        <fullName evidence="3">RNA 2'-phosphotransferase</fullName>
    </recommendedName>
</protein>
<comment type="caution">
    <text evidence="1">The sequence shown here is derived from an EMBL/GenBank/DDBJ whole genome shotgun (WGS) entry which is preliminary data.</text>
</comment>
<organism evidence="1 2">
    <name type="scientific">Actinoplanes siamensis</name>
    <dbReference type="NCBI Taxonomy" id="1223317"/>
    <lineage>
        <taxon>Bacteria</taxon>
        <taxon>Bacillati</taxon>
        <taxon>Actinomycetota</taxon>
        <taxon>Actinomycetes</taxon>
        <taxon>Micromonosporales</taxon>
        <taxon>Micromonosporaceae</taxon>
        <taxon>Actinoplanes</taxon>
    </lineage>
</organism>
<dbReference type="RefSeq" id="WP_373872218.1">
    <property type="nucleotide sequence ID" value="NZ_BOMW01000097.1"/>
</dbReference>
<keyword evidence="2" id="KW-1185">Reference proteome</keyword>
<dbReference type="Proteomes" id="UP000629619">
    <property type="component" value="Unassembled WGS sequence"/>
</dbReference>
<dbReference type="EMBL" id="BOMW01000097">
    <property type="protein sequence ID" value="GIF09696.1"/>
    <property type="molecule type" value="Genomic_DNA"/>
</dbReference>
<dbReference type="SUPFAM" id="SSF56399">
    <property type="entry name" value="ADP-ribosylation"/>
    <property type="match status" value="1"/>
</dbReference>
<dbReference type="GO" id="GO:0016740">
    <property type="term" value="F:transferase activity"/>
    <property type="evidence" value="ECO:0007669"/>
    <property type="project" value="InterPro"/>
</dbReference>
<evidence type="ECO:0000313" key="1">
    <source>
        <dbReference type="EMBL" id="GIF09696.1"/>
    </source>
</evidence>
<evidence type="ECO:0000313" key="2">
    <source>
        <dbReference type="Proteomes" id="UP000629619"/>
    </source>
</evidence>
<accession>A0A919TNN0</accession>
<evidence type="ECO:0008006" key="3">
    <source>
        <dbReference type="Google" id="ProtNLM"/>
    </source>
</evidence>
<sequence length="57" mass="6124">MPTALRVGRRRSDDVVVLAVAAGAMAADGHVFHRSENGVWLTSVVPSTHLSEKRTNP</sequence>
<dbReference type="Pfam" id="PF01885">
    <property type="entry name" value="PTS_2-RNA"/>
    <property type="match status" value="1"/>
</dbReference>
<dbReference type="AlphaFoldDB" id="A0A919TNN0"/>
<proteinExistence type="predicted"/>
<gene>
    <name evidence="1" type="ORF">Asi03nite_72340</name>
</gene>
<dbReference type="InterPro" id="IPR002745">
    <property type="entry name" value="Ptrans_KptA/Tpt1"/>
</dbReference>
<name>A0A919TNN0_9ACTN</name>
<dbReference type="InterPro" id="IPR042081">
    <property type="entry name" value="RNA_2'-PTrans_C"/>
</dbReference>